<accession>A0A2W5B3B2</accession>
<evidence type="ECO:0008006" key="3">
    <source>
        <dbReference type="Google" id="ProtNLM"/>
    </source>
</evidence>
<dbReference type="Pfam" id="PF10082">
    <property type="entry name" value="BBP2_2"/>
    <property type="match status" value="1"/>
</dbReference>
<dbReference type="InterPro" id="IPR018759">
    <property type="entry name" value="BBP2_2"/>
</dbReference>
<sequence>MRIWRRRCSTRSRSSATIVVPQRAFDPAKSMLQRNISILSLPGVPGIRRSVKTLSLPRTRAWGTLVPLVAGMTTVPAVAQTTTPAFQPRETRVERPENRDPAFTLSGGLLGTYDDNIFRIDSARQEPVEDFILTPQVTARYKRQIGLNDITVRGDASYGYYIRNPDRSRVQAILDTQGTFRIAGTCVLKPLARIQRQRADYGDINGSIDNFQTFTALGLEATCPRTVGLFPIVGVRRDTSDNDPRFAFANQKAVSYSAGVGYARPSIGTMTAYYNRIDSERDAIGVTNHIDRAGITFVRSVVSSASLKADIQYLNARSIGADVRPYRGLGWAGELVYRPLPRLSLTGTTDRRIINDTLVPAGFAVQTDYGLRADWQFAERTQIRAQAGYATRSFRGDPLVIVSGINSDTLVDVLLRMTRRVGARIDLQAEARHISRQTDTDANQYKVTLATGGITYRF</sequence>
<proteinExistence type="predicted"/>
<dbReference type="SUPFAM" id="SSF56935">
    <property type="entry name" value="Porins"/>
    <property type="match status" value="1"/>
</dbReference>
<dbReference type="AlphaFoldDB" id="A0A2W5B3B2"/>
<comment type="caution">
    <text evidence="1">The sequence shown here is derived from an EMBL/GenBank/DDBJ whole genome shotgun (WGS) entry which is preliminary data.</text>
</comment>
<reference evidence="1 2" key="1">
    <citation type="submission" date="2017-08" db="EMBL/GenBank/DDBJ databases">
        <title>Infants hospitalized years apart are colonized by the same room-sourced microbial strains.</title>
        <authorList>
            <person name="Brooks B."/>
            <person name="Olm M.R."/>
            <person name="Firek B.A."/>
            <person name="Baker R."/>
            <person name="Thomas B.C."/>
            <person name="Morowitz M.J."/>
            <person name="Banfield J.F."/>
        </authorList>
    </citation>
    <scope>NUCLEOTIDE SEQUENCE [LARGE SCALE GENOMIC DNA]</scope>
    <source>
        <strain evidence="1">S2_018_000_R3_110</strain>
    </source>
</reference>
<evidence type="ECO:0000313" key="1">
    <source>
        <dbReference type="EMBL" id="PZO75138.1"/>
    </source>
</evidence>
<evidence type="ECO:0000313" key="2">
    <source>
        <dbReference type="Proteomes" id="UP000248614"/>
    </source>
</evidence>
<gene>
    <name evidence="1" type="ORF">DI632_12265</name>
</gene>
<name>A0A2W5B3B2_9SPHN</name>
<protein>
    <recommendedName>
        <fullName evidence="3">Gellan polysaccharide biosynthesis protein GelF</fullName>
    </recommendedName>
</protein>
<dbReference type="EMBL" id="QFNF01000035">
    <property type="protein sequence ID" value="PZO75138.1"/>
    <property type="molecule type" value="Genomic_DNA"/>
</dbReference>
<dbReference type="Proteomes" id="UP000248614">
    <property type="component" value="Unassembled WGS sequence"/>
</dbReference>
<organism evidence="1 2">
    <name type="scientific">Sphingomonas hengshuiensis</name>
    <dbReference type="NCBI Taxonomy" id="1609977"/>
    <lineage>
        <taxon>Bacteria</taxon>
        <taxon>Pseudomonadati</taxon>
        <taxon>Pseudomonadota</taxon>
        <taxon>Alphaproteobacteria</taxon>
        <taxon>Sphingomonadales</taxon>
        <taxon>Sphingomonadaceae</taxon>
        <taxon>Sphingomonas</taxon>
    </lineage>
</organism>